<dbReference type="InterPro" id="IPR003370">
    <property type="entry name" value="Chromate_transpt"/>
</dbReference>
<feature type="transmembrane region" description="Helical" evidence="7">
    <location>
        <begin position="140"/>
        <end position="173"/>
    </location>
</feature>
<keyword evidence="3" id="KW-1003">Cell membrane</keyword>
<dbReference type="PANTHER" id="PTHR43663:SF1">
    <property type="entry name" value="CHROMATE TRANSPORTER"/>
    <property type="match status" value="1"/>
</dbReference>
<dbReference type="KEGG" id="cex:CSE_06570"/>
<protein>
    <submittedName>
        <fullName evidence="8">Chromate transport protein</fullName>
    </submittedName>
</protein>
<evidence type="ECO:0000256" key="1">
    <source>
        <dbReference type="ARBA" id="ARBA00004651"/>
    </source>
</evidence>
<evidence type="ECO:0000313" key="9">
    <source>
        <dbReference type="Proteomes" id="UP000004793"/>
    </source>
</evidence>
<evidence type="ECO:0000313" key="8">
    <source>
        <dbReference type="EMBL" id="BAL80783.1"/>
    </source>
</evidence>
<dbReference type="EMBL" id="AP012051">
    <property type="protein sequence ID" value="BAL80783.1"/>
    <property type="molecule type" value="Genomic_DNA"/>
</dbReference>
<name>A0A7U6GE90_CALEA</name>
<reference evidence="8 9" key="1">
    <citation type="submission" date="2011-01" db="EMBL/GenBank/DDBJ databases">
        <title>Whole genome sequence of Caldisericum exile AZM16c01.</title>
        <authorList>
            <person name="Narita-Yamada S."/>
            <person name="Kawakoshi A."/>
            <person name="Nakamura S."/>
            <person name="Sasagawa M."/>
            <person name="Fukada J."/>
            <person name="Sekine M."/>
            <person name="Kato Y."/>
            <person name="Fukai R."/>
            <person name="Sasaki K."/>
            <person name="Hanamaki A."/>
            <person name="Narita H."/>
            <person name="Konno Y."/>
            <person name="Mori K."/>
            <person name="Yamazaki S."/>
            <person name="Suzuki K."/>
            <person name="Fujita N."/>
        </authorList>
    </citation>
    <scope>NUCLEOTIDE SEQUENCE [LARGE SCALE GENOMIC DNA]</scope>
    <source>
        <strain evidence="9">DSM 21853 / NBRC 104410 / AZM16c01</strain>
    </source>
</reference>
<gene>
    <name evidence="8" type="ordered locus">CSE_06570</name>
</gene>
<feature type="transmembrane region" description="Helical" evidence="7">
    <location>
        <begin position="113"/>
        <end position="133"/>
    </location>
</feature>
<evidence type="ECO:0000256" key="2">
    <source>
        <dbReference type="ARBA" id="ARBA00005262"/>
    </source>
</evidence>
<keyword evidence="9" id="KW-1185">Reference proteome</keyword>
<comment type="subcellular location">
    <subcellularLocation>
        <location evidence="1">Cell membrane</location>
        <topology evidence="1">Multi-pass membrane protein</topology>
    </subcellularLocation>
</comment>
<dbReference type="GO" id="GO:0015109">
    <property type="term" value="F:chromate transmembrane transporter activity"/>
    <property type="evidence" value="ECO:0007669"/>
    <property type="project" value="InterPro"/>
</dbReference>
<organism evidence="8 9">
    <name type="scientific">Caldisericum exile (strain DSM 21853 / NBRC 104410 / AZM16c01)</name>
    <dbReference type="NCBI Taxonomy" id="511051"/>
    <lineage>
        <taxon>Bacteria</taxon>
        <taxon>Pseudomonadati</taxon>
        <taxon>Caldisericota/Cryosericota group</taxon>
        <taxon>Caldisericota</taxon>
        <taxon>Caldisericia</taxon>
        <taxon>Caldisericales</taxon>
        <taxon>Caldisericaceae</taxon>
        <taxon>Caldisericum</taxon>
    </lineage>
</organism>
<keyword evidence="6 7" id="KW-0472">Membrane</keyword>
<dbReference type="AlphaFoldDB" id="A0A7U6GE90"/>
<evidence type="ECO:0000256" key="6">
    <source>
        <dbReference type="ARBA" id="ARBA00023136"/>
    </source>
</evidence>
<dbReference type="Proteomes" id="UP000004793">
    <property type="component" value="Chromosome"/>
</dbReference>
<evidence type="ECO:0000256" key="3">
    <source>
        <dbReference type="ARBA" id="ARBA00022475"/>
    </source>
</evidence>
<proteinExistence type="inferred from homology"/>
<evidence type="ECO:0000256" key="5">
    <source>
        <dbReference type="ARBA" id="ARBA00022989"/>
    </source>
</evidence>
<dbReference type="Pfam" id="PF02417">
    <property type="entry name" value="Chromate_transp"/>
    <property type="match status" value="1"/>
</dbReference>
<evidence type="ECO:0000256" key="7">
    <source>
        <dbReference type="SAM" id="Phobius"/>
    </source>
</evidence>
<keyword evidence="4 7" id="KW-0812">Transmembrane</keyword>
<feature type="transmembrane region" description="Helical" evidence="7">
    <location>
        <begin position="7"/>
        <end position="28"/>
    </location>
</feature>
<accession>A0A7U6GE90</accession>
<comment type="similarity">
    <text evidence="2">Belongs to the chromate ion transporter (CHR) (TC 2.A.51) family.</text>
</comment>
<dbReference type="GO" id="GO:0005886">
    <property type="term" value="C:plasma membrane"/>
    <property type="evidence" value="ECO:0007669"/>
    <property type="project" value="UniProtKB-SubCell"/>
</dbReference>
<evidence type="ECO:0000256" key="4">
    <source>
        <dbReference type="ARBA" id="ARBA00022692"/>
    </source>
</evidence>
<dbReference type="RefSeq" id="WP_014453186.1">
    <property type="nucleotide sequence ID" value="NC_017096.1"/>
</dbReference>
<keyword evidence="5 7" id="KW-1133">Transmembrane helix</keyword>
<dbReference type="InterPro" id="IPR052518">
    <property type="entry name" value="CHR_Transporter"/>
</dbReference>
<feature type="transmembrane region" description="Helical" evidence="7">
    <location>
        <begin position="81"/>
        <end position="101"/>
    </location>
</feature>
<sequence length="183" mass="20313">MKIKKCLKLFFIFFQIGLFTIGGGYAMIPLMREHLVRREKYINEEEFLDIFAISQITPGPIAINMATFIGSKQAGAKGSAFATFGVVLPSFIIILLISFFFANLTKIPLVQRLFIGILTGVVGEIAYITVDLFKKQKYTALFWIILASSLIKLFVIKISPIYVILLGGFIGIIFGKDNSANAS</sequence>
<dbReference type="PANTHER" id="PTHR43663">
    <property type="entry name" value="CHROMATE TRANSPORT PROTEIN-RELATED"/>
    <property type="match status" value="1"/>
</dbReference>